<dbReference type="EMBL" id="LR215036">
    <property type="protein sequence ID" value="VEU74802.1"/>
    <property type="molecule type" value="Genomic_DNA"/>
</dbReference>
<dbReference type="InterPro" id="IPR029063">
    <property type="entry name" value="SAM-dependent_MTases_sf"/>
</dbReference>
<dbReference type="GO" id="GO:0032259">
    <property type="term" value="P:methylation"/>
    <property type="evidence" value="ECO:0007669"/>
    <property type="project" value="InterPro"/>
</dbReference>
<dbReference type="OrthoDB" id="9774673at2"/>
<dbReference type="RefSeq" id="WP_129725601.1">
    <property type="nucleotide sequence ID" value="NZ_LR215036.1"/>
</dbReference>
<dbReference type="InterPro" id="IPR002052">
    <property type="entry name" value="DNA_methylase_N6_adenine_CS"/>
</dbReference>
<proteinExistence type="predicted"/>
<dbReference type="SUPFAM" id="SSF53335">
    <property type="entry name" value="S-adenosyl-L-methionine-dependent methyltransferases"/>
    <property type="match status" value="1"/>
</dbReference>
<accession>A0A449B2I3</accession>
<evidence type="ECO:0000313" key="1">
    <source>
        <dbReference type="EMBL" id="VEU74802.1"/>
    </source>
</evidence>
<sequence>MIKKQFSKNNELYTPRKWVEYIINYLESTKALTKDMTVWCPFDLDISSFPTVLRQRGYKVINTHINTGQDFYNYIPEEPFDIIISNPPFTGKAQTLARLQSLGPNIKWALIYGNQFFLTSSFVRQLNDLNNFQMIAFERRMYFLSDYALDVEKPTKEVKTNPMFASLVLTNNLFLPKDFIVLKGVKNQ</sequence>
<reference evidence="1 2" key="1">
    <citation type="submission" date="2019-01" db="EMBL/GenBank/DDBJ databases">
        <authorList>
            <consortium name="Pathogen Informatics"/>
        </authorList>
    </citation>
    <scope>NUCLEOTIDE SEQUENCE [LARGE SCALE GENOMIC DNA]</scope>
    <source>
        <strain evidence="1 2">NCTC10181</strain>
    </source>
</reference>
<evidence type="ECO:0008006" key="3">
    <source>
        <dbReference type="Google" id="ProtNLM"/>
    </source>
</evidence>
<name>A0A449B2I3_9BACT</name>
<organism evidence="1 2">
    <name type="scientific">Mycoplasmopsis citelli</name>
    <dbReference type="NCBI Taxonomy" id="171281"/>
    <lineage>
        <taxon>Bacteria</taxon>
        <taxon>Bacillati</taxon>
        <taxon>Mycoplasmatota</taxon>
        <taxon>Mycoplasmoidales</taxon>
        <taxon>Metamycoplasmataceae</taxon>
        <taxon>Mycoplasmopsis</taxon>
    </lineage>
</organism>
<gene>
    <name evidence="1" type="ORF">NCTC10181_00664</name>
</gene>
<dbReference type="AlphaFoldDB" id="A0A449B2I3"/>
<dbReference type="Proteomes" id="UP000290985">
    <property type="component" value="Chromosome"/>
</dbReference>
<keyword evidence="2" id="KW-1185">Reference proteome</keyword>
<dbReference type="KEGG" id="mcit:NCTC10181_00664"/>
<protein>
    <recommendedName>
        <fullName evidence="3">Sugar-phosphate nucleotidyltransferase</fullName>
    </recommendedName>
</protein>
<dbReference type="GO" id="GO:0003676">
    <property type="term" value="F:nucleic acid binding"/>
    <property type="evidence" value="ECO:0007669"/>
    <property type="project" value="InterPro"/>
</dbReference>
<dbReference type="GO" id="GO:0008168">
    <property type="term" value="F:methyltransferase activity"/>
    <property type="evidence" value="ECO:0007669"/>
    <property type="project" value="InterPro"/>
</dbReference>
<dbReference type="PROSITE" id="PS00092">
    <property type="entry name" value="N6_MTASE"/>
    <property type="match status" value="1"/>
</dbReference>
<evidence type="ECO:0000313" key="2">
    <source>
        <dbReference type="Proteomes" id="UP000290985"/>
    </source>
</evidence>